<dbReference type="OrthoDB" id="3196385at2"/>
<gene>
    <name evidence="1" type="ORF">FZ040_12525</name>
</gene>
<name>A0A5D6VWM8_9FIRM</name>
<dbReference type="AlphaFoldDB" id="A0A5D6VWM8"/>
<evidence type="ECO:0000313" key="2">
    <source>
        <dbReference type="Proteomes" id="UP000323646"/>
    </source>
</evidence>
<dbReference type="Proteomes" id="UP000323646">
    <property type="component" value="Unassembled WGS sequence"/>
</dbReference>
<organism evidence="1 2">
    <name type="scientific">Selenomonas ruminis</name>
    <dbReference type="NCBI Taxonomy" id="2593411"/>
    <lineage>
        <taxon>Bacteria</taxon>
        <taxon>Bacillati</taxon>
        <taxon>Bacillota</taxon>
        <taxon>Negativicutes</taxon>
        <taxon>Selenomonadales</taxon>
        <taxon>Selenomonadaceae</taxon>
        <taxon>Selenomonas</taxon>
    </lineage>
</organism>
<keyword evidence="2" id="KW-1185">Reference proteome</keyword>
<reference evidence="1 2" key="1">
    <citation type="submission" date="2019-08" db="EMBL/GenBank/DDBJ databases">
        <title>Selenomonas sp. mPRGC5 and Selenomonas sp. mPRGC8 isolated from ruminal fluid of dairy goat (Capra hircus).</title>
        <authorList>
            <person name="Poothong S."/>
            <person name="Nuengjamnong C."/>
            <person name="Tanasupawat S."/>
        </authorList>
    </citation>
    <scope>NUCLEOTIDE SEQUENCE [LARGE SCALE GENOMIC DNA]</scope>
    <source>
        <strain evidence="2">mPRGC5</strain>
    </source>
</reference>
<sequence>MPGFKYGQVWKCYMFARDMIGNHNENMIMKRETWEIFRDDFRGKLGEVGLWNELKEMYPNADIPEPDFSVSPKGQWDILDLRVDDIIISVKSIKSNADFFMIETKRFDENGNFRYRNNDGSPIKIDLHVLVKVGISPEMDENDMGYSSTKEIWDNKRIFYKVMGGITHDNFWRLKHIAHRGIKCNKDNLNKACLNLEVETGNIKTDPKTEVLQQDNYIMSDKSLPNVGYVLESIKQDKIFKNLFADIFNSI</sequence>
<dbReference type="RefSeq" id="WP_149172307.1">
    <property type="nucleotide sequence ID" value="NZ_VTOY01000017.1"/>
</dbReference>
<dbReference type="EMBL" id="VTOY01000017">
    <property type="protein sequence ID" value="TYZ20086.1"/>
    <property type="molecule type" value="Genomic_DNA"/>
</dbReference>
<comment type="caution">
    <text evidence="1">The sequence shown here is derived from an EMBL/GenBank/DDBJ whole genome shotgun (WGS) entry which is preliminary data.</text>
</comment>
<protein>
    <recommendedName>
        <fullName evidence="3">Restriction endonuclease</fullName>
    </recommendedName>
</protein>
<evidence type="ECO:0000313" key="1">
    <source>
        <dbReference type="EMBL" id="TYZ20086.1"/>
    </source>
</evidence>
<proteinExistence type="predicted"/>
<accession>A0A5D6VWM8</accession>
<evidence type="ECO:0008006" key="3">
    <source>
        <dbReference type="Google" id="ProtNLM"/>
    </source>
</evidence>